<evidence type="ECO:0000313" key="2">
    <source>
        <dbReference type="EMBL" id="CCA27275.1"/>
    </source>
</evidence>
<dbReference type="HOGENOM" id="CLU_1177210_0_0_1"/>
<evidence type="ECO:0000259" key="1">
    <source>
        <dbReference type="Pfam" id="PF25597"/>
    </source>
</evidence>
<organism evidence="2">
    <name type="scientific">Albugo laibachii Nc14</name>
    <dbReference type="NCBI Taxonomy" id="890382"/>
    <lineage>
        <taxon>Eukaryota</taxon>
        <taxon>Sar</taxon>
        <taxon>Stramenopiles</taxon>
        <taxon>Oomycota</taxon>
        <taxon>Peronosporomycetes</taxon>
        <taxon>Albuginales</taxon>
        <taxon>Albuginaceae</taxon>
        <taxon>Albugo</taxon>
    </lineage>
</organism>
<dbReference type="InterPro" id="IPR057670">
    <property type="entry name" value="SH3_retrovirus"/>
</dbReference>
<dbReference type="Pfam" id="PF25597">
    <property type="entry name" value="SH3_retrovirus"/>
    <property type="match status" value="1"/>
</dbReference>
<name>F0X0I5_9STRA</name>
<gene>
    <name evidence="2" type="primary">AlNc14C497G11929</name>
    <name evidence="2" type="ORF">ALNC14_134190</name>
</gene>
<proteinExistence type="predicted"/>
<dbReference type="EMBL" id="FR824534">
    <property type="protein sequence ID" value="CCA27275.1"/>
    <property type="molecule type" value="Genomic_DNA"/>
</dbReference>
<sequence>MFVGHSTMTKGYRMIDTTTNKLVVVRTAVFEESTKIKYVQVMDRHLGQHAPLINNDIEKEETHQPPSAQLDVVTRLIWMLKIVLLQGICAIRLTMVLSEWRYDDGTFGNDTNPRLHQLVGNPQLALPDGDPFGAIVSDKSRSIENNEQPKKRYILEDEEANAALKVPSCYQGIRKSPEAKQWLEAIKAELAGLEEKSTWTVVTNSPSQKVIGTKGFQLKNDKGEIQRYKARLLALG</sequence>
<reference evidence="2" key="2">
    <citation type="submission" date="2011-02" db="EMBL/GenBank/DDBJ databases">
        <authorList>
            <person name="MacLean D."/>
        </authorList>
    </citation>
    <scope>NUCLEOTIDE SEQUENCE</scope>
</reference>
<dbReference type="AlphaFoldDB" id="F0X0I5"/>
<protein>
    <submittedName>
        <fullName evidence="2">AlNc14C497G11929 protein</fullName>
    </submittedName>
</protein>
<accession>F0X0I5</accession>
<feature type="domain" description="Retroviral polymerase SH3-like" evidence="1">
    <location>
        <begin position="1"/>
        <end position="39"/>
    </location>
</feature>
<reference evidence="2" key="1">
    <citation type="journal article" date="2011" name="PLoS Biol.">
        <title>Gene gain and loss during evolution of obligate parasitism in the white rust pathogen of Arabidopsis thaliana.</title>
        <authorList>
            <person name="Kemen E."/>
            <person name="Gardiner A."/>
            <person name="Schultz-Larsen T."/>
            <person name="Kemen A.C."/>
            <person name="Balmuth A.L."/>
            <person name="Robert-Seilaniantz A."/>
            <person name="Bailey K."/>
            <person name="Holub E."/>
            <person name="Studholme D.J."/>
            <person name="Maclean D."/>
            <person name="Jones J.D."/>
        </authorList>
    </citation>
    <scope>NUCLEOTIDE SEQUENCE</scope>
</reference>